<dbReference type="Proteomes" id="UP001163321">
    <property type="component" value="Chromosome 1"/>
</dbReference>
<dbReference type="EMBL" id="CM047580">
    <property type="protein sequence ID" value="KAI9920918.1"/>
    <property type="molecule type" value="Genomic_DNA"/>
</dbReference>
<protein>
    <submittedName>
        <fullName evidence="1">Uncharacterized protein</fullName>
    </submittedName>
</protein>
<name>A0ACC0WPX3_9STRA</name>
<comment type="caution">
    <text evidence="1">The sequence shown here is derived from an EMBL/GenBank/DDBJ whole genome shotgun (WGS) entry which is preliminary data.</text>
</comment>
<gene>
    <name evidence="1" type="ORF">PsorP6_000619</name>
</gene>
<keyword evidence="2" id="KW-1185">Reference proteome</keyword>
<accession>A0ACC0WPX3</accession>
<proteinExistence type="predicted"/>
<evidence type="ECO:0000313" key="1">
    <source>
        <dbReference type="EMBL" id="KAI9920918.1"/>
    </source>
</evidence>
<organism evidence="1 2">
    <name type="scientific">Peronosclerospora sorghi</name>
    <dbReference type="NCBI Taxonomy" id="230839"/>
    <lineage>
        <taxon>Eukaryota</taxon>
        <taxon>Sar</taxon>
        <taxon>Stramenopiles</taxon>
        <taxon>Oomycota</taxon>
        <taxon>Peronosporomycetes</taxon>
        <taxon>Peronosporales</taxon>
        <taxon>Peronosporaceae</taxon>
        <taxon>Peronosclerospora</taxon>
    </lineage>
</organism>
<sequence>MMASTIEKLKLSVANATTGARGIRDPVLLVHEAHLSNVFRVNDEREVTQDGHGQSMLRERRERRLGGVRGPHDKDLGRRVRRIGRRAHEHGALHAHAGKLGNGWTLGDIHGRHGDKRDLVAVFVQRVAHHLDKTHVPLATKRVLGLPLDPEVTVLCRAHRVEHGSVQDTGEHEFLLPHKVVRRGRVVHVQHVAIIRNDWSPGLASLRGSRREDDDERPARSVLRLRVDHAPLVVIVDVRLSACSWGVLHAAGSRSDGHDDDELNESRPRLLNALSCPSEPAKRQSGSSLCCVARWALCARSASCTCCCMSVSSLEAWAGDKERGANAFEMLLVSILLAFFVWGMASKFRNGRRSCERRIKRQCQSTVFAFFCMEKETGRRWTRGKTHLSHTECGGGTWRDYVRKHLEFI</sequence>
<evidence type="ECO:0000313" key="2">
    <source>
        <dbReference type="Proteomes" id="UP001163321"/>
    </source>
</evidence>
<reference evidence="1 2" key="1">
    <citation type="journal article" date="2022" name="bioRxiv">
        <title>The genome of the oomycete Peronosclerospora sorghi, a cosmopolitan pathogen of maize and sorghum, is inflated with dispersed pseudogenes.</title>
        <authorList>
            <person name="Fletcher K."/>
            <person name="Martin F."/>
            <person name="Isakeit T."/>
            <person name="Cavanaugh K."/>
            <person name="Magill C."/>
            <person name="Michelmore R."/>
        </authorList>
    </citation>
    <scope>NUCLEOTIDE SEQUENCE [LARGE SCALE GENOMIC DNA]</scope>
    <source>
        <strain evidence="1">P6</strain>
    </source>
</reference>